<evidence type="ECO:0000256" key="2">
    <source>
        <dbReference type="ARBA" id="ARBA00010065"/>
    </source>
</evidence>
<comment type="catalytic activity">
    <reaction evidence="9">
        <text>N-terminal S-1,2-diacyl-sn-glyceryl-L-cysteinyl-[lipoprotein] + a glycerophospholipid = N-acyl-S-1,2-diacyl-sn-glyceryl-L-cysteinyl-[lipoprotein] + a 2-acyl-sn-glycero-3-phospholipid + H(+)</text>
        <dbReference type="Rhea" id="RHEA:48228"/>
        <dbReference type="Rhea" id="RHEA-COMP:14681"/>
        <dbReference type="Rhea" id="RHEA-COMP:14684"/>
        <dbReference type="ChEBI" id="CHEBI:15378"/>
        <dbReference type="ChEBI" id="CHEBI:136912"/>
        <dbReference type="ChEBI" id="CHEBI:140656"/>
        <dbReference type="ChEBI" id="CHEBI:140657"/>
        <dbReference type="ChEBI" id="CHEBI:140660"/>
        <dbReference type="EC" id="2.3.1.269"/>
    </reaction>
</comment>
<comment type="function">
    <text evidence="9">Catalyzes the phospholipid dependent N-acylation of the N-terminal cysteine of apolipoprotein, the last step in lipoprotein maturation.</text>
</comment>
<protein>
    <recommendedName>
        <fullName evidence="9">Apolipoprotein N-acyltransferase</fullName>
        <shortName evidence="9">ALP N-acyltransferase</shortName>
        <ecNumber evidence="9">2.3.1.269</ecNumber>
    </recommendedName>
</protein>
<dbReference type="NCBIfam" id="TIGR00546">
    <property type="entry name" value="lnt"/>
    <property type="match status" value="1"/>
</dbReference>
<dbReference type="Pfam" id="PF00795">
    <property type="entry name" value="CN_hydrolase"/>
    <property type="match status" value="1"/>
</dbReference>
<evidence type="ECO:0000256" key="3">
    <source>
        <dbReference type="ARBA" id="ARBA00022475"/>
    </source>
</evidence>
<feature type="transmembrane region" description="Helical" evidence="9">
    <location>
        <begin position="30"/>
        <end position="48"/>
    </location>
</feature>
<evidence type="ECO:0000313" key="12">
    <source>
        <dbReference type="Proteomes" id="UP000269265"/>
    </source>
</evidence>
<organism evidence="11 12">
    <name type="scientific">Aquabacterium soli</name>
    <dbReference type="NCBI Taxonomy" id="2493092"/>
    <lineage>
        <taxon>Bacteria</taxon>
        <taxon>Pseudomonadati</taxon>
        <taxon>Pseudomonadota</taxon>
        <taxon>Betaproteobacteria</taxon>
        <taxon>Burkholderiales</taxon>
        <taxon>Aquabacterium</taxon>
    </lineage>
</organism>
<dbReference type="Gene3D" id="3.60.110.10">
    <property type="entry name" value="Carbon-nitrogen hydrolase"/>
    <property type="match status" value="1"/>
</dbReference>
<keyword evidence="7 9" id="KW-0472">Membrane</keyword>
<dbReference type="PROSITE" id="PS50263">
    <property type="entry name" value="CN_HYDROLASE"/>
    <property type="match status" value="1"/>
</dbReference>
<evidence type="ECO:0000256" key="9">
    <source>
        <dbReference type="HAMAP-Rule" id="MF_01148"/>
    </source>
</evidence>
<dbReference type="EMBL" id="RSED01000008">
    <property type="protein sequence ID" value="RRS04234.1"/>
    <property type="molecule type" value="Genomic_DNA"/>
</dbReference>
<dbReference type="InterPro" id="IPR004563">
    <property type="entry name" value="Apolipo_AcylTrfase"/>
</dbReference>
<keyword evidence="12" id="KW-1185">Reference proteome</keyword>
<dbReference type="InterPro" id="IPR003010">
    <property type="entry name" value="C-N_Hydrolase"/>
</dbReference>
<keyword evidence="3 9" id="KW-1003">Cell membrane</keyword>
<comment type="pathway">
    <text evidence="9">Protein modification; lipoprotein biosynthesis (N-acyl transfer).</text>
</comment>
<evidence type="ECO:0000256" key="4">
    <source>
        <dbReference type="ARBA" id="ARBA00022679"/>
    </source>
</evidence>
<dbReference type="Pfam" id="PF20154">
    <property type="entry name" value="LNT_N"/>
    <property type="match status" value="1"/>
</dbReference>
<evidence type="ECO:0000256" key="1">
    <source>
        <dbReference type="ARBA" id="ARBA00004651"/>
    </source>
</evidence>
<dbReference type="HAMAP" id="MF_01148">
    <property type="entry name" value="Lnt"/>
    <property type="match status" value="1"/>
</dbReference>
<dbReference type="InterPro" id="IPR045378">
    <property type="entry name" value="LNT_N"/>
</dbReference>
<dbReference type="GO" id="GO:0005886">
    <property type="term" value="C:plasma membrane"/>
    <property type="evidence" value="ECO:0007669"/>
    <property type="project" value="UniProtKB-SubCell"/>
</dbReference>
<keyword evidence="8 9" id="KW-0012">Acyltransferase</keyword>
<feature type="transmembrane region" description="Helical" evidence="9">
    <location>
        <begin position="90"/>
        <end position="114"/>
    </location>
</feature>
<feature type="transmembrane region" description="Helical" evidence="9">
    <location>
        <begin position="166"/>
        <end position="187"/>
    </location>
</feature>
<dbReference type="AlphaFoldDB" id="A0A3R8S7H1"/>
<evidence type="ECO:0000313" key="11">
    <source>
        <dbReference type="EMBL" id="RRS04234.1"/>
    </source>
</evidence>
<feature type="domain" description="CN hydrolase" evidence="10">
    <location>
        <begin position="232"/>
        <end position="478"/>
    </location>
</feature>
<feature type="transmembrane region" description="Helical" evidence="9">
    <location>
        <begin position="492"/>
        <end position="509"/>
    </location>
</feature>
<dbReference type="GO" id="GO:0016410">
    <property type="term" value="F:N-acyltransferase activity"/>
    <property type="evidence" value="ECO:0007669"/>
    <property type="project" value="UniProtKB-UniRule"/>
</dbReference>
<keyword evidence="5 9" id="KW-0812">Transmembrane</keyword>
<keyword evidence="4 9" id="KW-0808">Transferase</keyword>
<evidence type="ECO:0000256" key="8">
    <source>
        <dbReference type="ARBA" id="ARBA00023315"/>
    </source>
</evidence>
<evidence type="ECO:0000256" key="5">
    <source>
        <dbReference type="ARBA" id="ARBA00022692"/>
    </source>
</evidence>
<accession>A0A3R8S7H1</accession>
<dbReference type="SUPFAM" id="SSF56317">
    <property type="entry name" value="Carbon-nitrogen hydrolase"/>
    <property type="match status" value="1"/>
</dbReference>
<sequence>MKGLRWLGAGAAAGVLQALAFSPEMTRLTPSAPFVATLLALGALVLLLHSVERPSQGAWAGWGFGTVWLVGGTGWMYVSLHRFGGLPSWLAGGSVLLLCAALSLYLALACAAWVRWRRRRWLPDAVLLGALWLLAEAARALIFTGFPWAASGYALVDSPLVALAPWLGVYGMGQVLITVVAAVVLVFSYQVSVRTRAGLLAGTVALLWAAQAWLAPVSFVRAHGRPLDVTLLQGNVPQSEKFEPQHQGEALLWHAKQLVAAKGDLVVAPETAIPLLPSDLPPDFWAALLKPFHQGGRSALIGVPLGSFEHGYTNSVIGVSKDTRGLEGGYYRYNKHHLVPFGEFIPWGFRWFVDMMNMPLGDFTRGPRNAPSFEVAGQWVAPNICYEDLFGEELAARFVGVLSPAPTILANVSNLAWFGEEVAIHQHLQIARLRSLEFQRPTIRSTNTGATVVIDHLGVVTDALTTNTEGVLRAQVQGTSGLTPFARWAGPWGLWPLIGLAVALVLAVIRRPAS</sequence>
<name>A0A3R8S7H1_9BURK</name>
<dbReference type="InterPro" id="IPR036526">
    <property type="entry name" value="C-N_Hydrolase_sf"/>
</dbReference>
<dbReference type="UniPathway" id="UPA00666"/>
<comment type="subcellular location">
    <subcellularLocation>
        <location evidence="1 9">Cell membrane</location>
        <topology evidence="1 9">Multi-pass membrane protein</topology>
    </subcellularLocation>
</comment>
<comment type="similarity">
    <text evidence="2 9">Belongs to the CN hydrolase family. Apolipoprotein N-acyltransferase subfamily.</text>
</comment>
<feature type="transmembrane region" description="Helical" evidence="9">
    <location>
        <begin position="126"/>
        <end position="146"/>
    </location>
</feature>
<keyword evidence="6 9" id="KW-1133">Transmembrane helix</keyword>
<gene>
    <name evidence="9" type="primary">lnt</name>
    <name evidence="11" type="ORF">EIP75_12475</name>
</gene>
<proteinExistence type="inferred from homology"/>
<evidence type="ECO:0000259" key="10">
    <source>
        <dbReference type="PROSITE" id="PS50263"/>
    </source>
</evidence>
<reference evidence="11 12" key="1">
    <citation type="submission" date="2018-12" db="EMBL/GenBank/DDBJ databases">
        <title>The whole draft genome of Aquabacterium sp. SJQ9.</title>
        <authorList>
            <person name="Sun L."/>
            <person name="Gao X."/>
            <person name="Chen W."/>
            <person name="Huang K."/>
        </authorList>
    </citation>
    <scope>NUCLEOTIDE SEQUENCE [LARGE SCALE GENOMIC DNA]</scope>
    <source>
        <strain evidence="11 12">SJQ9</strain>
    </source>
</reference>
<dbReference type="PANTHER" id="PTHR38686:SF1">
    <property type="entry name" value="APOLIPOPROTEIN N-ACYLTRANSFERASE"/>
    <property type="match status" value="1"/>
</dbReference>
<evidence type="ECO:0000256" key="6">
    <source>
        <dbReference type="ARBA" id="ARBA00022989"/>
    </source>
</evidence>
<dbReference type="PANTHER" id="PTHR38686">
    <property type="entry name" value="APOLIPOPROTEIN N-ACYLTRANSFERASE"/>
    <property type="match status" value="1"/>
</dbReference>
<feature type="transmembrane region" description="Helical" evidence="9">
    <location>
        <begin position="199"/>
        <end position="219"/>
    </location>
</feature>
<dbReference type="Proteomes" id="UP000269265">
    <property type="component" value="Unassembled WGS sequence"/>
</dbReference>
<dbReference type="CDD" id="cd07571">
    <property type="entry name" value="ALP_N-acyl_transferase"/>
    <property type="match status" value="1"/>
</dbReference>
<comment type="caution">
    <text evidence="11">The sequence shown here is derived from an EMBL/GenBank/DDBJ whole genome shotgun (WGS) entry which is preliminary data.</text>
</comment>
<dbReference type="GO" id="GO:0042158">
    <property type="term" value="P:lipoprotein biosynthetic process"/>
    <property type="evidence" value="ECO:0007669"/>
    <property type="project" value="UniProtKB-UniRule"/>
</dbReference>
<dbReference type="EC" id="2.3.1.269" evidence="9"/>
<feature type="transmembrane region" description="Helical" evidence="9">
    <location>
        <begin position="60"/>
        <end position="78"/>
    </location>
</feature>
<keyword evidence="11" id="KW-0449">Lipoprotein</keyword>
<evidence type="ECO:0000256" key="7">
    <source>
        <dbReference type="ARBA" id="ARBA00023136"/>
    </source>
</evidence>